<dbReference type="Proteomes" id="UP001209878">
    <property type="component" value="Unassembled WGS sequence"/>
</dbReference>
<accession>A0AAD9NKI2</accession>
<evidence type="ECO:0000313" key="5">
    <source>
        <dbReference type="Proteomes" id="UP001209878"/>
    </source>
</evidence>
<proteinExistence type="predicted"/>
<dbReference type="Pfam" id="PF00036">
    <property type="entry name" value="EF-hand_1"/>
    <property type="match status" value="1"/>
</dbReference>
<dbReference type="SUPFAM" id="SSF47473">
    <property type="entry name" value="EF-hand"/>
    <property type="match status" value="1"/>
</dbReference>
<dbReference type="AlphaFoldDB" id="A0AAD9NKI2"/>
<comment type="caution">
    <text evidence="4">The sequence shown here is derived from an EMBL/GenBank/DDBJ whole genome shotgun (WGS) entry which is preliminary data.</text>
</comment>
<dbReference type="InterPro" id="IPR011992">
    <property type="entry name" value="EF-hand-dom_pair"/>
</dbReference>
<feature type="domain" description="EF-hand" evidence="3">
    <location>
        <begin position="12"/>
        <end position="47"/>
    </location>
</feature>
<sequence>MATVLRSLGQNPTNAEIKEIIAEVDRDGSGTIEFVEFLEMMKRRPTSTGEQDMLEAFKVFDADGNGFITAAELRRVMTGIGETLTDAEVNDMLRAADTNNDGKINYDGEF</sequence>
<evidence type="ECO:0000256" key="1">
    <source>
        <dbReference type="ARBA" id="ARBA00022737"/>
    </source>
</evidence>
<protein>
    <recommendedName>
        <fullName evidence="3">EF-hand domain-containing protein</fullName>
    </recommendedName>
</protein>
<organism evidence="4 5">
    <name type="scientific">Ridgeia piscesae</name>
    <name type="common">Tubeworm</name>
    <dbReference type="NCBI Taxonomy" id="27915"/>
    <lineage>
        <taxon>Eukaryota</taxon>
        <taxon>Metazoa</taxon>
        <taxon>Spiralia</taxon>
        <taxon>Lophotrochozoa</taxon>
        <taxon>Annelida</taxon>
        <taxon>Polychaeta</taxon>
        <taxon>Sedentaria</taxon>
        <taxon>Canalipalpata</taxon>
        <taxon>Sabellida</taxon>
        <taxon>Siboglinidae</taxon>
        <taxon>Ridgeia</taxon>
    </lineage>
</organism>
<keyword evidence="1" id="KW-0677">Repeat</keyword>
<keyword evidence="2" id="KW-0106">Calcium</keyword>
<dbReference type="InterPro" id="IPR018247">
    <property type="entry name" value="EF_Hand_1_Ca_BS"/>
</dbReference>
<dbReference type="InterPro" id="IPR002048">
    <property type="entry name" value="EF_hand_dom"/>
</dbReference>
<gene>
    <name evidence="4" type="ORF">NP493_877g01011</name>
</gene>
<reference evidence="4" key="1">
    <citation type="journal article" date="2023" name="Mol. Biol. Evol.">
        <title>Third-Generation Sequencing Reveals the Adaptive Role of the Epigenome in Three Deep-Sea Polychaetes.</title>
        <authorList>
            <person name="Perez M."/>
            <person name="Aroh O."/>
            <person name="Sun Y."/>
            <person name="Lan Y."/>
            <person name="Juniper S.K."/>
            <person name="Young C.R."/>
            <person name="Angers B."/>
            <person name="Qian P.Y."/>
        </authorList>
    </citation>
    <scope>NUCLEOTIDE SEQUENCE</scope>
    <source>
        <strain evidence="4">R07B-5</strain>
    </source>
</reference>
<dbReference type="PROSITE" id="PS50222">
    <property type="entry name" value="EF_HAND_2"/>
    <property type="match status" value="3"/>
</dbReference>
<dbReference type="EMBL" id="JAODUO010000878">
    <property type="protein sequence ID" value="KAK2173410.1"/>
    <property type="molecule type" value="Genomic_DNA"/>
</dbReference>
<evidence type="ECO:0000313" key="4">
    <source>
        <dbReference type="EMBL" id="KAK2173410.1"/>
    </source>
</evidence>
<dbReference type="InterPro" id="IPR050230">
    <property type="entry name" value="CALM/Myosin/TropC-like"/>
</dbReference>
<dbReference type="PANTHER" id="PTHR23048">
    <property type="entry name" value="MYOSIN LIGHT CHAIN 1, 3"/>
    <property type="match status" value="1"/>
</dbReference>
<dbReference type="GO" id="GO:0016460">
    <property type="term" value="C:myosin II complex"/>
    <property type="evidence" value="ECO:0007669"/>
    <property type="project" value="TreeGrafter"/>
</dbReference>
<dbReference type="CDD" id="cd00051">
    <property type="entry name" value="EFh"/>
    <property type="match status" value="1"/>
</dbReference>
<dbReference type="PROSITE" id="PS00018">
    <property type="entry name" value="EF_HAND_1"/>
    <property type="match status" value="2"/>
</dbReference>
<keyword evidence="5" id="KW-1185">Reference proteome</keyword>
<dbReference type="SMART" id="SM00054">
    <property type="entry name" value="EFh"/>
    <property type="match status" value="3"/>
</dbReference>
<evidence type="ECO:0000256" key="2">
    <source>
        <dbReference type="ARBA" id="ARBA00022837"/>
    </source>
</evidence>
<evidence type="ECO:0000259" key="3">
    <source>
        <dbReference type="PROSITE" id="PS50222"/>
    </source>
</evidence>
<dbReference type="PRINTS" id="PR00450">
    <property type="entry name" value="RECOVERIN"/>
</dbReference>
<feature type="domain" description="EF-hand" evidence="3">
    <location>
        <begin position="48"/>
        <end position="83"/>
    </location>
</feature>
<dbReference type="FunFam" id="1.10.238.10:FF:000003">
    <property type="entry name" value="Calmodulin A"/>
    <property type="match status" value="1"/>
</dbReference>
<dbReference type="Gene3D" id="1.10.238.10">
    <property type="entry name" value="EF-hand"/>
    <property type="match status" value="2"/>
</dbReference>
<dbReference type="Pfam" id="PF13499">
    <property type="entry name" value="EF-hand_7"/>
    <property type="match status" value="1"/>
</dbReference>
<dbReference type="GO" id="GO:0005509">
    <property type="term" value="F:calcium ion binding"/>
    <property type="evidence" value="ECO:0007669"/>
    <property type="project" value="InterPro"/>
</dbReference>
<name>A0AAD9NKI2_RIDPI</name>
<dbReference type="PANTHER" id="PTHR23048:SF0">
    <property type="entry name" value="CALMODULIN LIKE 3"/>
    <property type="match status" value="1"/>
</dbReference>
<feature type="domain" description="EF-hand" evidence="3">
    <location>
        <begin position="84"/>
        <end position="110"/>
    </location>
</feature>